<evidence type="ECO:0000313" key="2">
    <source>
        <dbReference type="Proteomes" id="UP000326532"/>
    </source>
</evidence>
<dbReference type="EMBL" id="ML735044">
    <property type="protein sequence ID" value="KAB8200401.1"/>
    <property type="molecule type" value="Genomic_DNA"/>
</dbReference>
<dbReference type="AlphaFoldDB" id="A0A5N6D5H2"/>
<reference evidence="1 2" key="1">
    <citation type="submission" date="2019-04" db="EMBL/GenBank/DDBJ databases">
        <title>Fungal friends and foes A comparative genomics study of 23 Aspergillus species from section Flavi.</title>
        <authorList>
            <consortium name="DOE Joint Genome Institute"/>
            <person name="Kjaerbolling I."/>
            <person name="Vesth T.C."/>
            <person name="Frisvad J.C."/>
            <person name="Nybo J.L."/>
            <person name="Theobald S."/>
            <person name="Kildgaard S."/>
            <person name="Petersen T.I."/>
            <person name="Kuo A."/>
            <person name="Sato A."/>
            <person name="Lyhne E.K."/>
            <person name="Kogle M.E."/>
            <person name="Wiebenga A."/>
            <person name="Kun R.S."/>
            <person name="Lubbers R.J."/>
            <person name="Makela M.R."/>
            <person name="Barry K."/>
            <person name="Chovatia M."/>
            <person name="Clum A."/>
            <person name="Daum C."/>
            <person name="Haridas S."/>
            <person name="He G."/>
            <person name="LaButti K."/>
            <person name="Lipzen A."/>
            <person name="Mondo S."/>
            <person name="Pangilinan J."/>
            <person name="Riley R."/>
            <person name="Salamov A."/>
            <person name="Simmons B.A."/>
            <person name="Magnuson J.K."/>
            <person name="Henrissat B."/>
            <person name="Mortensen U.H."/>
            <person name="Larsen T.O."/>
            <person name="De vries R.P."/>
            <person name="Grigoriev I.V."/>
            <person name="Machida M."/>
            <person name="Baker S.E."/>
            <person name="Andersen M.R."/>
        </authorList>
    </citation>
    <scope>NUCLEOTIDE SEQUENCE [LARGE SCALE GENOMIC DNA]</scope>
    <source>
        <strain evidence="1 2">CBS 117618</strain>
    </source>
</reference>
<accession>A0A5N6D5H2</accession>
<organism evidence="1 2">
    <name type="scientific">Aspergillus parasiticus</name>
    <dbReference type="NCBI Taxonomy" id="5067"/>
    <lineage>
        <taxon>Eukaryota</taxon>
        <taxon>Fungi</taxon>
        <taxon>Dikarya</taxon>
        <taxon>Ascomycota</taxon>
        <taxon>Pezizomycotina</taxon>
        <taxon>Eurotiomycetes</taxon>
        <taxon>Eurotiomycetidae</taxon>
        <taxon>Eurotiales</taxon>
        <taxon>Aspergillaceae</taxon>
        <taxon>Aspergillus</taxon>
        <taxon>Aspergillus subgen. Circumdati</taxon>
    </lineage>
</organism>
<keyword evidence="2" id="KW-1185">Reference proteome</keyword>
<proteinExistence type="predicted"/>
<name>A0A5N6D5H2_ASPPA</name>
<protein>
    <submittedName>
        <fullName evidence="1">Uncharacterized protein</fullName>
    </submittedName>
</protein>
<gene>
    <name evidence="1" type="ORF">BDV34DRAFT_204767</name>
</gene>
<dbReference type="Proteomes" id="UP000326532">
    <property type="component" value="Unassembled WGS sequence"/>
</dbReference>
<evidence type="ECO:0000313" key="1">
    <source>
        <dbReference type="EMBL" id="KAB8200401.1"/>
    </source>
</evidence>
<sequence>MELRALYAKGPRPEKEKKDMGMTTVQAASHGSTSLVPYYLVIHIFEQYKLLWCLVHIVLMVIGHRITRSETIPQADYRLEVNPDNRPLTMVHIYSLCARICLMYTPRMFSFFFIRRRQRLGYPTYFSRFVPRCGQCQVLPSFALIHGSLDHGQ</sequence>
<dbReference type="VEuPathDB" id="FungiDB:BDV34DRAFT_204767"/>